<dbReference type="EMBL" id="BOMH01000007">
    <property type="protein sequence ID" value="GID63328.1"/>
    <property type="molecule type" value="Genomic_DNA"/>
</dbReference>
<name>A0A919IH26_9ACTN</name>
<evidence type="ECO:0000313" key="2">
    <source>
        <dbReference type="EMBL" id="GID63328.1"/>
    </source>
</evidence>
<keyword evidence="3" id="KW-1185">Reference proteome</keyword>
<feature type="compositionally biased region" description="Polar residues" evidence="1">
    <location>
        <begin position="57"/>
        <end position="70"/>
    </location>
</feature>
<evidence type="ECO:0000256" key="1">
    <source>
        <dbReference type="SAM" id="MobiDB-lite"/>
    </source>
</evidence>
<comment type="caution">
    <text evidence="2">The sequence shown here is derived from an EMBL/GenBank/DDBJ whole genome shotgun (WGS) entry which is preliminary data.</text>
</comment>
<evidence type="ECO:0000313" key="3">
    <source>
        <dbReference type="Proteomes" id="UP000619479"/>
    </source>
</evidence>
<feature type="region of interest" description="Disordered" evidence="1">
    <location>
        <begin position="41"/>
        <end position="112"/>
    </location>
</feature>
<protein>
    <submittedName>
        <fullName evidence="2">Uncharacterized protein</fullName>
    </submittedName>
</protein>
<proteinExistence type="predicted"/>
<gene>
    <name evidence="2" type="ORF">Acy02nite_12090</name>
</gene>
<dbReference type="AlphaFoldDB" id="A0A919IH26"/>
<sequence>MPGAANPKRLSAHLTFRILANLAECAVSFAPRRWCGWGKIYGVGRAAPGAPERPPGQSTQDRPGRGTQNRPGRGTQDRPGQGTGEDRGTGTGGPRGAGRPVPRTADRRAGRG</sequence>
<dbReference type="Proteomes" id="UP000619479">
    <property type="component" value="Unassembled WGS sequence"/>
</dbReference>
<organism evidence="2 3">
    <name type="scientific">Actinoplanes cyaneus</name>
    <dbReference type="NCBI Taxonomy" id="52696"/>
    <lineage>
        <taxon>Bacteria</taxon>
        <taxon>Bacillati</taxon>
        <taxon>Actinomycetota</taxon>
        <taxon>Actinomycetes</taxon>
        <taxon>Micromonosporales</taxon>
        <taxon>Micromonosporaceae</taxon>
        <taxon>Actinoplanes</taxon>
    </lineage>
</organism>
<reference evidence="2" key="1">
    <citation type="submission" date="2021-01" db="EMBL/GenBank/DDBJ databases">
        <title>Whole genome shotgun sequence of Actinoplanes cyaneus NBRC 14990.</title>
        <authorList>
            <person name="Komaki H."/>
            <person name="Tamura T."/>
        </authorList>
    </citation>
    <scope>NUCLEOTIDE SEQUENCE</scope>
    <source>
        <strain evidence="2">NBRC 14990</strain>
    </source>
</reference>
<accession>A0A919IH26</accession>